<reference evidence="2" key="1">
    <citation type="journal article" date="2014" name="Int. J. Syst. Evol. Microbiol.">
        <title>Complete genome sequence of Corynebacterium casei LMG S-19264T (=DSM 44701T), isolated from a smear-ripened cheese.</title>
        <authorList>
            <consortium name="US DOE Joint Genome Institute (JGI-PGF)"/>
            <person name="Walter F."/>
            <person name="Albersmeier A."/>
            <person name="Kalinowski J."/>
            <person name="Ruckert C."/>
        </authorList>
    </citation>
    <scope>NUCLEOTIDE SEQUENCE</scope>
    <source>
        <strain evidence="2">CGMCC 1.15320</strain>
    </source>
</reference>
<evidence type="ECO:0000313" key="3">
    <source>
        <dbReference type="Proteomes" id="UP000636264"/>
    </source>
</evidence>
<organism evidence="2 3">
    <name type="scientific">Nitratireductor aestuarii</name>
    <dbReference type="NCBI Taxonomy" id="1735103"/>
    <lineage>
        <taxon>Bacteria</taxon>
        <taxon>Pseudomonadati</taxon>
        <taxon>Pseudomonadota</taxon>
        <taxon>Alphaproteobacteria</taxon>
        <taxon>Hyphomicrobiales</taxon>
        <taxon>Phyllobacteriaceae</taxon>
        <taxon>Nitratireductor</taxon>
    </lineage>
</organism>
<dbReference type="EMBL" id="BMIF01000011">
    <property type="protein sequence ID" value="GGA75653.1"/>
    <property type="molecule type" value="Genomic_DNA"/>
</dbReference>
<accession>A0A916RXT4</accession>
<evidence type="ECO:0000313" key="2">
    <source>
        <dbReference type="EMBL" id="GGA75653.1"/>
    </source>
</evidence>
<evidence type="ECO:0000259" key="1">
    <source>
        <dbReference type="Pfam" id="PF13454"/>
    </source>
</evidence>
<dbReference type="InterPro" id="IPR052189">
    <property type="entry name" value="L-asp_N-monooxygenase_NS-form"/>
</dbReference>
<dbReference type="Gene3D" id="3.50.50.60">
    <property type="entry name" value="FAD/NAD(P)-binding domain"/>
    <property type="match status" value="1"/>
</dbReference>
<gene>
    <name evidence="2" type="ORF">GCM10011385_32070</name>
</gene>
<dbReference type="SUPFAM" id="SSF51905">
    <property type="entry name" value="FAD/NAD(P)-binding domain"/>
    <property type="match status" value="1"/>
</dbReference>
<dbReference type="Pfam" id="PF13454">
    <property type="entry name" value="NAD_binding_9"/>
    <property type="match status" value="1"/>
</dbReference>
<proteinExistence type="predicted"/>
<sequence>MIVIVGGGATGAIFAAHLLKVSDANRIVLVEKRGRVGRGLAYSTTLPDHLLNVRAQNMSALPDDPGHFVRWLTERDLMDPNEPFFFAPRKVYGDYLEDLLREADAEHSGRLQIISDEVISAIPQASGVEVELASGQTLQASRLVLATGHDIEPLNRDEISVRMDTPEDTELPPDAPILIMGSGLSMVDAVLSLEARGHRGPVTVVSRRGLLPQRQVLPHPIPFTENDIPFGLEPSRFLGWLRDRVRKHVQAGGNWRDVVDGLRPYNQRIWQSWPEPSRKIFLRHAKAWWDTHRHRMAPEVHDRIQAAVQEGRLAIRAGRILRTERAGADFTVTLRPRGSQQEETLRVARVYDCTGIIRNIEDSSRAILRGLVEAGLAKTDPLRLSLNVTRDCQLIGRDGKASDRLYALGPLTRSEFFEIDAVPEIRVQAAALARKLS</sequence>
<dbReference type="Proteomes" id="UP000636264">
    <property type="component" value="Unassembled WGS sequence"/>
</dbReference>
<dbReference type="PANTHER" id="PTHR40254:SF1">
    <property type="entry name" value="BLR0577 PROTEIN"/>
    <property type="match status" value="1"/>
</dbReference>
<feature type="domain" description="FAD-dependent urate hydroxylase HpyO/Asp monooxygenase CreE-like FAD/NAD(P)-binding" evidence="1">
    <location>
        <begin position="3"/>
        <end position="149"/>
    </location>
</feature>
<keyword evidence="3" id="KW-1185">Reference proteome</keyword>
<dbReference type="InterPro" id="IPR036188">
    <property type="entry name" value="FAD/NAD-bd_sf"/>
</dbReference>
<name>A0A916RXT4_9HYPH</name>
<dbReference type="AlphaFoldDB" id="A0A916RXT4"/>
<protein>
    <submittedName>
        <fullName evidence="2">FAD-dependent oxidoreductase</fullName>
    </submittedName>
</protein>
<reference evidence="2" key="2">
    <citation type="submission" date="2020-09" db="EMBL/GenBank/DDBJ databases">
        <authorList>
            <person name="Sun Q."/>
            <person name="Zhou Y."/>
        </authorList>
    </citation>
    <scope>NUCLEOTIDE SEQUENCE</scope>
    <source>
        <strain evidence="2">CGMCC 1.15320</strain>
    </source>
</reference>
<comment type="caution">
    <text evidence="2">The sequence shown here is derived from an EMBL/GenBank/DDBJ whole genome shotgun (WGS) entry which is preliminary data.</text>
</comment>
<dbReference type="PANTHER" id="PTHR40254">
    <property type="entry name" value="BLR0577 PROTEIN"/>
    <property type="match status" value="1"/>
</dbReference>
<dbReference type="InterPro" id="IPR038732">
    <property type="entry name" value="HpyO/CreE_NAD-binding"/>
</dbReference>
<dbReference type="RefSeq" id="WP_188722117.1">
    <property type="nucleotide sequence ID" value="NZ_BMIF01000011.1"/>
</dbReference>